<dbReference type="EMBL" id="BSTK01000025">
    <property type="protein sequence ID" value="GLY92086.1"/>
    <property type="molecule type" value="Genomic_DNA"/>
</dbReference>
<evidence type="ECO:0000313" key="3">
    <source>
        <dbReference type="EMBL" id="GLY92086.1"/>
    </source>
</evidence>
<reference evidence="2" key="1">
    <citation type="submission" date="2023-03" db="EMBL/GenBank/DDBJ databases">
        <title>Actinoallomurus iriomotensis NBRC 103681.</title>
        <authorList>
            <person name="Ichikawa N."/>
            <person name="Sato H."/>
            <person name="Tonouchi N."/>
        </authorList>
    </citation>
    <scope>NUCLEOTIDE SEQUENCE</scope>
    <source>
        <strain evidence="2">NBRC 103681</strain>
    </source>
</reference>
<protein>
    <submittedName>
        <fullName evidence="3">MarR family transcriptional regulator</fullName>
    </submittedName>
</protein>
<dbReference type="EMBL" id="BSTJ01000022">
    <property type="protein sequence ID" value="GLY81740.1"/>
    <property type="molecule type" value="Genomic_DNA"/>
</dbReference>
<dbReference type="InterPro" id="IPR000835">
    <property type="entry name" value="HTH_MarR-typ"/>
</dbReference>
<dbReference type="AlphaFoldDB" id="A0A9W6SEG1"/>
<accession>A0A9W6SEG1</accession>
<dbReference type="PANTHER" id="PTHR39515:SF2">
    <property type="entry name" value="HTH-TYPE TRANSCRIPTIONAL REGULATOR RV0880"/>
    <property type="match status" value="1"/>
</dbReference>
<keyword evidence="4" id="KW-1185">Reference proteome</keyword>
<dbReference type="Proteomes" id="UP001165074">
    <property type="component" value="Unassembled WGS sequence"/>
</dbReference>
<evidence type="ECO:0000313" key="2">
    <source>
        <dbReference type="EMBL" id="GLY81740.1"/>
    </source>
</evidence>
<dbReference type="Gene3D" id="1.10.10.10">
    <property type="entry name" value="Winged helix-like DNA-binding domain superfamily/Winged helix DNA-binding domain"/>
    <property type="match status" value="1"/>
</dbReference>
<dbReference type="InterPro" id="IPR052526">
    <property type="entry name" value="HTH-type_Bedaq_tolerance"/>
</dbReference>
<name>A0A9W6SEG1_9ACTN</name>
<dbReference type="GO" id="GO:0003700">
    <property type="term" value="F:DNA-binding transcription factor activity"/>
    <property type="evidence" value="ECO:0007669"/>
    <property type="project" value="InterPro"/>
</dbReference>
<proteinExistence type="predicted"/>
<dbReference type="PANTHER" id="PTHR39515">
    <property type="entry name" value="CONSERVED PROTEIN"/>
    <property type="match status" value="1"/>
</dbReference>
<dbReference type="Pfam" id="PF01047">
    <property type="entry name" value="MarR"/>
    <property type="match status" value="1"/>
</dbReference>
<evidence type="ECO:0000259" key="1">
    <source>
        <dbReference type="PROSITE" id="PS50995"/>
    </source>
</evidence>
<comment type="caution">
    <text evidence="3">The sequence shown here is derived from an EMBL/GenBank/DDBJ whole genome shotgun (WGS) entry which is preliminary data.</text>
</comment>
<reference evidence="3" key="2">
    <citation type="submission" date="2023-03" db="EMBL/GenBank/DDBJ databases">
        <title>Actinoallomurus iriomotensis NBRC 103684.</title>
        <authorList>
            <person name="Ichikawa N."/>
            <person name="Sato H."/>
            <person name="Tonouchi N."/>
        </authorList>
    </citation>
    <scope>NUCLEOTIDE SEQUENCE</scope>
    <source>
        <strain evidence="3">NBRC 103684</strain>
    </source>
</reference>
<gene>
    <name evidence="2" type="ORF">Airi01_100070</name>
    <name evidence="3" type="ORF">Airi02_100140</name>
</gene>
<feature type="domain" description="HTH marR-type" evidence="1">
    <location>
        <begin position="16"/>
        <end position="147"/>
    </location>
</feature>
<sequence length="154" mass="16553">MTGVTNQAPDAEDLTNVELAARLRMTLGRLNRRVRQHGPQALSSSQASTLASVEALGPVRLGDLAAHEGVTAPTQSRLVGSLEQQGLLRRMPDTEDRRATLLAITAQGRRQLEQLRGERSAFLVGQISTLTSEQRAALVAALDALEALAECPYD</sequence>
<dbReference type="InterPro" id="IPR036388">
    <property type="entry name" value="WH-like_DNA-bd_sf"/>
</dbReference>
<dbReference type="Proteomes" id="UP001165135">
    <property type="component" value="Unassembled WGS sequence"/>
</dbReference>
<dbReference type="SMART" id="SM00347">
    <property type="entry name" value="HTH_MARR"/>
    <property type="match status" value="1"/>
</dbReference>
<dbReference type="SUPFAM" id="SSF46785">
    <property type="entry name" value="Winged helix' DNA-binding domain"/>
    <property type="match status" value="1"/>
</dbReference>
<organism evidence="3 4">
    <name type="scientific">Actinoallomurus iriomotensis</name>
    <dbReference type="NCBI Taxonomy" id="478107"/>
    <lineage>
        <taxon>Bacteria</taxon>
        <taxon>Bacillati</taxon>
        <taxon>Actinomycetota</taxon>
        <taxon>Actinomycetes</taxon>
        <taxon>Streptosporangiales</taxon>
        <taxon>Thermomonosporaceae</taxon>
        <taxon>Actinoallomurus</taxon>
    </lineage>
</organism>
<evidence type="ECO:0000313" key="4">
    <source>
        <dbReference type="Proteomes" id="UP001165074"/>
    </source>
</evidence>
<dbReference type="PROSITE" id="PS50995">
    <property type="entry name" value="HTH_MARR_2"/>
    <property type="match status" value="1"/>
</dbReference>
<dbReference type="InterPro" id="IPR036390">
    <property type="entry name" value="WH_DNA-bd_sf"/>
</dbReference>